<dbReference type="PROSITE" id="PS51192">
    <property type="entry name" value="HELICASE_ATP_BIND_1"/>
    <property type="match status" value="1"/>
</dbReference>
<dbReference type="GO" id="GO:0005524">
    <property type="term" value="F:ATP binding"/>
    <property type="evidence" value="ECO:0007669"/>
    <property type="project" value="UniProtKB-KW"/>
</dbReference>
<feature type="domain" description="DEAD-box RNA helicase Q" evidence="11">
    <location>
        <begin position="109"/>
        <end position="137"/>
    </location>
</feature>
<comment type="caution">
    <text evidence="12">The sequence shown here is derived from an EMBL/GenBank/DDBJ whole genome shotgun (WGS) entry which is preliminary data.</text>
</comment>
<evidence type="ECO:0000256" key="4">
    <source>
        <dbReference type="ARBA" id="ARBA00022806"/>
    </source>
</evidence>
<dbReference type="SMART" id="SM00490">
    <property type="entry name" value="HELICc"/>
    <property type="match status" value="1"/>
</dbReference>
<sequence length="534" mass="60534">MAIFNSNFVFETDDIRPSLQTSIKIVDKLDPSPEEDNNCATDALIEKYKKDMLFEDEADIIDETGDFLRINNKKTPKKQKSIVQNDVPEDDTEEKYQFSGTVTSYEDVSSFLELRLSRPILKALADMEMEKPTPIQCCTIPIALLGRDICALRFVVEFGCLFQVQLVAGGLDLKTQEASLRKCPDVVVATPGRLIDHIANAPGFSLANIQYLVLDEADKLLDDQFAAQLEEIVRNCSRQRQTLLFSATMTESVKELASLSLQSPVRVFLSQSTALATEIHHEFVRIRPQREQDREALVGALIMRNFPKRTIVFMQTKRQCHRMHILLGLLSIQCGELHGDMSQDQRLATLKRFSDTALDQAETPVDVLLATDLAARGIDIPNVATVINFSLPPTMKQYVHRVGRTARAAASGRAVSLAGETDRRLLKEIVRETKYPVKSRTVPPEIVQKVADRIKKFEPIVAKILQNESAERDLRIANKQLQIMEQGVKDPGLDRKNWFDEQREKKKQELKAKRKAQQSKKTQPHVKNKKRRSK</sequence>
<evidence type="ECO:0000256" key="8">
    <source>
        <dbReference type="SAM" id="MobiDB-lite"/>
    </source>
</evidence>
<dbReference type="GO" id="GO:0003724">
    <property type="term" value="F:RNA helicase activity"/>
    <property type="evidence" value="ECO:0007669"/>
    <property type="project" value="UniProtKB-EC"/>
</dbReference>
<dbReference type="SUPFAM" id="SSF52540">
    <property type="entry name" value="P-loop containing nucleoside triphosphate hydrolases"/>
    <property type="match status" value="1"/>
</dbReference>
<evidence type="ECO:0000259" key="11">
    <source>
        <dbReference type="PROSITE" id="PS51195"/>
    </source>
</evidence>
<keyword evidence="3 7" id="KW-0378">Hydrolase</keyword>
<keyword evidence="5 7" id="KW-0067">ATP-binding</keyword>
<dbReference type="PROSITE" id="PS51195">
    <property type="entry name" value="Q_MOTIF"/>
    <property type="match status" value="1"/>
</dbReference>
<dbReference type="Gene3D" id="3.40.50.300">
    <property type="entry name" value="P-loop containing nucleotide triphosphate hydrolases"/>
    <property type="match status" value="3"/>
</dbReference>
<dbReference type="PROSITE" id="PS00039">
    <property type="entry name" value="DEAD_ATP_HELICASE"/>
    <property type="match status" value="1"/>
</dbReference>
<dbReference type="Pfam" id="PF00270">
    <property type="entry name" value="DEAD"/>
    <property type="match status" value="1"/>
</dbReference>
<dbReference type="InterPro" id="IPR000629">
    <property type="entry name" value="RNA-helicase_DEAD-box_CS"/>
</dbReference>
<feature type="short sequence motif" description="Q motif" evidence="6">
    <location>
        <begin position="109"/>
        <end position="137"/>
    </location>
</feature>
<dbReference type="InterPro" id="IPR050079">
    <property type="entry name" value="DEAD_box_RNA_helicase"/>
</dbReference>
<feature type="domain" description="Helicase C-terminal" evidence="10">
    <location>
        <begin position="278"/>
        <end position="454"/>
    </location>
</feature>
<dbReference type="Pfam" id="PF00271">
    <property type="entry name" value="Helicase_C"/>
    <property type="match status" value="1"/>
</dbReference>
<evidence type="ECO:0000259" key="10">
    <source>
        <dbReference type="PROSITE" id="PS51194"/>
    </source>
</evidence>
<evidence type="ECO:0000256" key="7">
    <source>
        <dbReference type="RuleBase" id="RU000492"/>
    </source>
</evidence>
<keyword evidence="2 7" id="KW-0547">Nucleotide-binding</keyword>
<keyword evidence="4 7" id="KW-0347">Helicase</keyword>
<reference evidence="12 13" key="1">
    <citation type="submission" date="2024-11" db="EMBL/GenBank/DDBJ databases">
        <title>Adaptive evolution of stress response genes in parasites aligns with host niche diversity.</title>
        <authorList>
            <person name="Hahn C."/>
            <person name="Resl P."/>
        </authorList>
    </citation>
    <scope>NUCLEOTIDE SEQUENCE [LARGE SCALE GENOMIC DNA]</scope>
    <source>
        <strain evidence="12">EGGRZ-B1_66</strain>
        <tissue evidence="12">Body</tissue>
    </source>
</reference>
<organism evidence="12 13">
    <name type="scientific">Cichlidogyrus casuarinus</name>
    <dbReference type="NCBI Taxonomy" id="1844966"/>
    <lineage>
        <taxon>Eukaryota</taxon>
        <taxon>Metazoa</taxon>
        <taxon>Spiralia</taxon>
        <taxon>Lophotrochozoa</taxon>
        <taxon>Platyhelminthes</taxon>
        <taxon>Monogenea</taxon>
        <taxon>Monopisthocotylea</taxon>
        <taxon>Dactylogyridea</taxon>
        <taxon>Ancyrocephalidae</taxon>
        <taxon>Cichlidogyrus</taxon>
    </lineage>
</organism>
<evidence type="ECO:0000313" key="12">
    <source>
        <dbReference type="EMBL" id="KAL3318492.1"/>
    </source>
</evidence>
<evidence type="ECO:0000256" key="1">
    <source>
        <dbReference type="ARBA" id="ARBA00012552"/>
    </source>
</evidence>
<evidence type="ECO:0000313" key="13">
    <source>
        <dbReference type="Proteomes" id="UP001626550"/>
    </source>
</evidence>
<feature type="region of interest" description="Disordered" evidence="8">
    <location>
        <begin position="487"/>
        <end position="534"/>
    </location>
</feature>
<dbReference type="EMBL" id="JBJKFK010000238">
    <property type="protein sequence ID" value="KAL3318492.1"/>
    <property type="molecule type" value="Genomic_DNA"/>
</dbReference>
<dbReference type="InterPro" id="IPR014014">
    <property type="entry name" value="RNA_helicase_DEAD_Q_motif"/>
</dbReference>
<evidence type="ECO:0000256" key="3">
    <source>
        <dbReference type="ARBA" id="ARBA00022801"/>
    </source>
</evidence>
<dbReference type="PANTHER" id="PTHR47959:SF1">
    <property type="entry name" value="ATP-DEPENDENT RNA HELICASE DBPA"/>
    <property type="match status" value="1"/>
</dbReference>
<dbReference type="SMART" id="SM00487">
    <property type="entry name" value="DEXDc"/>
    <property type="match status" value="1"/>
</dbReference>
<evidence type="ECO:0000256" key="5">
    <source>
        <dbReference type="ARBA" id="ARBA00022840"/>
    </source>
</evidence>
<dbReference type="InterPro" id="IPR014001">
    <property type="entry name" value="Helicase_ATP-bd"/>
</dbReference>
<feature type="compositionally biased region" description="Basic residues" evidence="8">
    <location>
        <begin position="512"/>
        <end position="534"/>
    </location>
</feature>
<feature type="domain" description="Helicase ATP-binding" evidence="9">
    <location>
        <begin position="155"/>
        <end position="267"/>
    </location>
</feature>
<evidence type="ECO:0000256" key="6">
    <source>
        <dbReference type="PROSITE-ProRule" id="PRU00552"/>
    </source>
</evidence>
<dbReference type="InterPro" id="IPR011545">
    <property type="entry name" value="DEAD/DEAH_box_helicase_dom"/>
</dbReference>
<dbReference type="InterPro" id="IPR001650">
    <property type="entry name" value="Helicase_C-like"/>
</dbReference>
<dbReference type="CDD" id="cd18787">
    <property type="entry name" value="SF2_C_DEAD"/>
    <property type="match status" value="1"/>
</dbReference>
<gene>
    <name evidence="12" type="primary">DDX27</name>
    <name evidence="12" type="ORF">Ciccas_002848</name>
</gene>
<dbReference type="EC" id="3.6.4.13" evidence="1"/>
<dbReference type="Proteomes" id="UP001626550">
    <property type="component" value="Unassembled WGS sequence"/>
</dbReference>
<protein>
    <recommendedName>
        <fullName evidence="1">RNA helicase</fullName>
        <ecNumber evidence="1">3.6.4.13</ecNumber>
    </recommendedName>
</protein>
<dbReference type="PROSITE" id="PS51194">
    <property type="entry name" value="HELICASE_CTER"/>
    <property type="match status" value="1"/>
</dbReference>
<dbReference type="GO" id="GO:0016787">
    <property type="term" value="F:hydrolase activity"/>
    <property type="evidence" value="ECO:0007669"/>
    <property type="project" value="UniProtKB-KW"/>
</dbReference>
<name>A0ABD2QGP3_9PLAT</name>
<comment type="similarity">
    <text evidence="7">Belongs to the DEAD box helicase family.</text>
</comment>
<dbReference type="AlphaFoldDB" id="A0ABD2QGP3"/>
<keyword evidence="13" id="KW-1185">Reference proteome</keyword>
<dbReference type="InterPro" id="IPR027417">
    <property type="entry name" value="P-loop_NTPase"/>
</dbReference>
<evidence type="ECO:0000259" key="9">
    <source>
        <dbReference type="PROSITE" id="PS51192"/>
    </source>
</evidence>
<dbReference type="PANTHER" id="PTHR47959">
    <property type="entry name" value="ATP-DEPENDENT RNA HELICASE RHLE-RELATED"/>
    <property type="match status" value="1"/>
</dbReference>
<feature type="compositionally biased region" description="Basic and acidic residues" evidence="8">
    <location>
        <begin position="487"/>
        <end position="511"/>
    </location>
</feature>
<proteinExistence type="inferred from homology"/>
<accession>A0ABD2QGP3</accession>
<evidence type="ECO:0000256" key="2">
    <source>
        <dbReference type="ARBA" id="ARBA00022741"/>
    </source>
</evidence>